<name>A0A392PPD1_9FABA</name>
<feature type="non-terminal residue" evidence="1">
    <location>
        <position position="1"/>
    </location>
</feature>
<comment type="caution">
    <text evidence="1">The sequence shown here is derived from an EMBL/GenBank/DDBJ whole genome shotgun (WGS) entry which is preliminary data.</text>
</comment>
<reference evidence="1 2" key="1">
    <citation type="journal article" date="2018" name="Front. Plant Sci.">
        <title>Red Clover (Trifolium pratense) and Zigzag Clover (T. medium) - A Picture of Genomic Similarities and Differences.</title>
        <authorList>
            <person name="Dluhosova J."/>
            <person name="Istvanek J."/>
            <person name="Nedelnik J."/>
            <person name="Repkova J."/>
        </authorList>
    </citation>
    <scope>NUCLEOTIDE SEQUENCE [LARGE SCALE GENOMIC DNA]</scope>
    <source>
        <strain evidence="2">cv. 10/8</strain>
        <tissue evidence="1">Leaf</tissue>
    </source>
</reference>
<accession>A0A392PPD1</accession>
<sequence length="136" mass="15434">TEQDCWLVIPSRRASSLWRAGWELDQLVVQSRTGAPQVVAPRHRSNHFRFEPVCRRKYLFARNIATRRRSKILLLRDSCLVRELVVKAMFCPQKSATQLRGGNHIIDNDEVLDIRIVSSMGLEETDASSAVATCVG</sequence>
<keyword evidence="2" id="KW-1185">Reference proteome</keyword>
<dbReference type="Proteomes" id="UP000265520">
    <property type="component" value="Unassembled WGS sequence"/>
</dbReference>
<protein>
    <submittedName>
        <fullName evidence="1">Uncharacterized protein</fullName>
    </submittedName>
</protein>
<organism evidence="1 2">
    <name type="scientific">Trifolium medium</name>
    <dbReference type="NCBI Taxonomy" id="97028"/>
    <lineage>
        <taxon>Eukaryota</taxon>
        <taxon>Viridiplantae</taxon>
        <taxon>Streptophyta</taxon>
        <taxon>Embryophyta</taxon>
        <taxon>Tracheophyta</taxon>
        <taxon>Spermatophyta</taxon>
        <taxon>Magnoliopsida</taxon>
        <taxon>eudicotyledons</taxon>
        <taxon>Gunneridae</taxon>
        <taxon>Pentapetalae</taxon>
        <taxon>rosids</taxon>
        <taxon>fabids</taxon>
        <taxon>Fabales</taxon>
        <taxon>Fabaceae</taxon>
        <taxon>Papilionoideae</taxon>
        <taxon>50 kb inversion clade</taxon>
        <taxon>NPAAA clade</taxon>
        <taxon>Hologalegina</taxon>
        <taxon>IRL clade</taxon>
        <taxon>Trifolieae</taxon>
        <taxon>Trifolium</taxon>
    </lineage>
</organism>
<evidence type="ECO:0000313" key="2">
    <source>
        <dbReference type="Proteomes" id="UP000265520"/>
    </source>
</evidence>
<dbReference type="AlphaFoldDB" id="A0A392PPD1"/>
<evidence type="ECO:0000313" key="1">
    <source>
        <dbReference type="EMBL" id="MCI12765.1"/>
    </source>
</evidence>
<dbReference type="EMBL" id="LXQA010085493">
    <property type="protein sequence ID" value="MCI12765.1"/>
    <property type="molecule type" value="Genomic_DNA"/>
</dbReference>
<proteinExistence type="predicted"/>